<dbReference type="Gene3D" id="3.40.50.300">
    <property type="entry name" value="P-loop containing nucleotide triphosphate hydrolases"/>
    <property type="match status" value="1"/>
</dbReference>
<dbReference type="PANTHER" id="PTHR34825:SF1">
    <property type="entry name" value="AAA-ATPASE-LIKE DOMAIN-CONTAINING PROTEIN"/>
    <property type="match status" value="1"/>
</dbReference>
<accession>A0A9P0FZN3</accession>
<feature type="domain" description="AAA-ATPase-like" evidence="2">
    <location>
        <begin position="67"/>
        <end position="265"/>
    </location>
</feature>
<gene>
    <name evidence="3" type="ORF">BEMITA_LOCUS1477</name>
</gene>
<dbReference type="PANTHER" id="PTHR34825">
    <property type="entry name" value="CONSERVED PROTEIN, WITH A WEAK D-GALACTARATE DEHYDRATASE/ALTRONATE HYDROLASE DOMAIN"/>
    <property type="match status" value="1"/>
</dbReference>
<protein>
    <recommendedName>
        <fullName evidence="2">AAA-ATPase-like domain-containing protein</fullName>
    </recommendedName>
</protein>
<organism evidence="3 4">
    <name type="scientific">Bemisia tabaci</name>
    <name type="common">Sweetpotato whitefly</name>
    <name type="synonym">Aleurodes tabaci</name>
    <dbReference type="NCBI Taxonomy" id="7038"/>
    <lineage>
        <taxon>Eukaryota</taxon>
        <taxon>Metazoa</taxon>
        <taxon>Ecdysozoa</taxon>
        <taxon>Arthropoda</taxon>
        <taxon>Hexapoda</taxon>
        <taxon>Insecta</taxon>
        <taxon>Pterygota</taxon>
        <taxon>Neoptera</taxon>
        <taxon>Paraneoptera</taxon>
        <taxon>Hemiptera</taxon>
        <taxon>Sternorrhyncha</taxon>
        <taxon>Aleyrodoidea</taxon>
        <taxon>Aleyrodidae</taxon>
        <taxon>Aleyrodinae</taxon>
        <taxon>Bemisia</taxon>
    </lineage>
</organism>
<evidence type="ECO:0000313" key="4">
    <source>
        <dbReference type="Proteomes" id="UP001152759"/>
    </source>
</evidence>
<keyword evidence="4" id="KW-1185">Reference proteome</keyword>
<dbReference type="AlphaFoldDB" id="A0A9P0FZN3"/>
<evidence type="ECO:0000313" key="3">
    <source>
        <dbReference type="EMBL" id="CAH0754244.1"/>
    </source>
</evidence>
<evidence type="ECO:0000259" key="2">
    <source>
        <dbReference type="Pfam" id="PF09820"/>
    </source>
</evidence>
<reference evidence="3" key="1">
    <citation type="submission" date="2021-12" db="EMBL/GenBank/DDBJ databases">
        <authorList>
            <person name="King R."/>
        </authorList>
    </citation>
    <scope>NUCLEOTIDE SEQUENCE</scope>
</reference>
<dbReference type="InterPro" id="IPR027417">
    <property type="entry name" value="P-loop_NTPase"/>
</dbReference>
<feature type="signal peptide" evidence="1">
    <location>
        <begin position="1"/>
        <end position="18"/>
    </location>
</feature>
<feature type="chain" id="PRO_5040143750" description="AAA-ATPase-like domain-containing protein" evidence="1">
    <location>
        <begin position="19"/>
        <end position="366"/>
    </location>
</feature>
<dbReference type="Pfam" id="PF09820">
    <property type="entry name" value="AAA-ATPase_like"/>
    <property type="match status" value="1"/>
</dbReference>
<name>A0A9P0FZN3_BEMTA</name>
<sequence length="366" mass="42277">MYLLSVLVIVLLVHFGNSAGDFPLVELYSFPQFSRNLETQSNPQSLKLGNRCAALPAAGDASLEILIKKKCYIDKTDYLYKMVKETQIYWLLRRPRRFGKTLLVDTLEAYFKGEARLFEDTNIYRRHIESFLWIFKYRRGWPKHPVVRLDFSSIEAESFPQFYHGLLVLLQERAKDHGINLDIAESVGTVLRQLIEQLGQKYGRRVVILIDEYDSPYKDIYVSNKDEASQVLGTLQDFYRILKGLYKSIRFCFTTGITGLTLSDCFLSGANNIRDITMNPGYAGIVGFNETELTQYFGRFIEHVANRKKNTSTEILSEMRRWYGSFRFTVKNEPLYSPTLVIEYLRSDGASIKSHSGTDRSSQFLT</sequence>
<dbReference type="InterPro" id="IPR018631">
    <property type="entry name" value="AAA-ATPase-like_dom"/>
</dbReference>
<dbReference type="EMBL" id="OU963862">
    <property type="protein sequence ID" value="CAH0754244.1"/>
    <property type="molecule type" value="Genomic_DNA"/>
</dbReference>
<dbReference type="Proteomes" id="UP001152759">
    <property type="component" value="Chromosome 1"/>
</dbReference>
<proteinExistence type="predicted"/>
<dbReference type="SUPFAM" id="SSF52540">
    <property type="entry name" value="P-loop containing nucleoside triphosphate hydrolases"/>
    <property type="match status" value="1"/>
</dbReference>
<evidence type="ECO:0000256" key="1">
    <source>
        <dbReference type="SAM" id="SignalP"/>
    </source>
</evidence>
<keyword evidence="1" id="KW-0732">Signal</keyword>